<keyword evidence="1" id="KW-1185">Reference proteome</keyword>
<dbReference type="WBParaSite" id="SVE_0857600.1">
    <property type="protein sequence ID" value="SVE_0857600.1"/>
    <property type="gene ID" value="SVE_0857600"/>
</dbReference>
<evidence type="ECO:0000313" key="2">
    <source>
        <dbReference type="WBParaSite" id="SVE_0857600.1"/>
    </source>
</evidence>
<sequence>MVPFYKKDYNTKEFICGRLKQLTLPDLLVEYKFKEDNKSIEVSRSINSLNEKIKCQPSDNQQDHYHFGF</sequence>
<protein>
    <submittedName>
        <fullName evidence="2">Transposase</fullName>
    </submittedName>
</protein>
<proteinExistence type="predicted"/>
<accession>A0A0K0FI58</accession>
<dbReference type="AlphaFoldDB" id="A0A0K0FI58"/>
<reference evidence="2" key="2">
    <citation type="submission" date="2015-08" db="UniProtKB">
        <authorList>
            <consortium name="WormBaseParasite"/>
        </authorList>
    </citation>
    <scope>IDENTIFICATION</scope>
</reference>
<reference evidence="1" key="1">
    <citation type="submission" date="2014-07" db="EMBL/GenBank/DDBJ databases">
        <authorList>
            <person name="Martin A.A"/>
            <person name="De Silva N."/>
        </authorList>
    </citation>
    <scope>NUCLEOTIDE SEQUENCE</scope>
</reference>
<name>A0A0K0FI58_STRVS</name>
<organism evidence="1 2">
    <name type="scientific">Strongyloides venezuelensis</name>
    <name type="common">Threadworm</name>
    <dbReference type="NCBI Taxonomy" id="75913"/>
    <lineage>
        <taxon>Eukaryota</taxon>
        <taxon>Metazoa</taxon>
        <taxon>Ecdysozoa</taxon>
        <taxon>Nematoda</taxon>
        <taxon>Chromadorea</taxon>
        <taxon>Rhabditida</taxon>
        <taxon>Tylenchina</taxon>
        <taxon>Panagrolaimomorpha</taxon>
        <taxon>Strongyloidoidea</taxon>
        <taxon>Strongyloididae</taxon>
        <taxon>Strongyloides</taxon>
    </lineage>
</organism>
<dbReference type="Proteomes" id="UP000035680">
    <property type="component" value="Unassembled WGS sequence"/>
</dbReference>
<evidence type="ECO:0000313" key="1">
    <source>
        <dbReference type="Proteomes" id="UP000035680"/>
    </source>
</evidence>